<gene>
    <name evidence="4 6" type="primary">rplQ</name>
    <name evidence="6" type="ORF">DTL3_0186</name>
</gene>
<dbReference type="PROSITE" id="PS01167">
    <property type="entry name" value="RIBOSOMAL_L17"/>
    <property type="match status" value="1"/>
</dbReference>
<dbReference type="GO" id="GO:0003735">
    <property type="term" value="F:structural constituent of ribosome"/>
    <property type="evidence" value="ECO:0007669"/>
    <property type="project" value="InterPro"/>
</dbReference>
<comment type="subunit">
    <text evidence="4">Part of the 50S ribosomal subunit. Contacts protein L32.</text>
</comment>
<evidence type="ECO:0000313" key="7">
    <source>
        <dbReference type="Proteomes" id="UP000032809"/>
    </source>
</evidence>
<dbReference type="Proteomes" id="UP000032809">
    <property type="component" value="Chromosome I"/>
</dbReference>
<dbReference type="RefSeq" id="WP_045087129.1">
    <property type="nucleotide sequence ID" value="NZ_LN824141.1"/>
</dbReference>
<evidence type="ECO:0000256" key="5">
    <source>
        <dbReference type="RuleBase" id="RU000660"/>
    </source>
</evidence>
<dbReference type="PANTHER" id="PTHR14413">
    <property type="entry name" value="RIBOSOMAL PROTEIN L17"/>
    <property type="match status" value="1"/>
</dbReference>
<dbReference type="PANTHER" id="PTHR14413:SF16">
    <property type="entry name" value="LARGE RIBOSOMAL SUBUNIT PROTEIN BL17M"/>
    <property type="match status" value="1"/>
</dbReference>
<reference evidence="7" key="1">
    <citation type="submission" date="2014-11" db="EMBL/GenBank/DDBJ databases">
        <authorList>
            <person name="Wibberg D."/>
        </authorList>
    </citation>
    <scope>NUCLEOTIDE SEQUENCE [LARGE SCALE GENOMIC DNA]</scope>
    <source>
        <strain evidence="7">L3</strain>
    </source>
</reference>
<evidence type="ECO:0000256" key="4">
    <source>
        <dbReference type="HAMAP-Rule" id="MF_01368"/>
    </source>
</evidence>
<dbReference type="KEGG" id="dtn:DTL3_0186"/>
<evidence type="ECO:0000256" key="1">
    <source>
        <dbReference type="ARBA" id="ARBA00008777"/>
    </source>
</evidence>
<dbReference type="HAMAP" id="MF_01368">
    <property type="entry name" value="Ribosomal_bL17"/>
    <property type="match status" value="1"/>
</dbReference>
<dbReference type="AlphaFoldDB" id="A0A0C7NNK8"/>
<dbReference type="HOGENOM" id="CLU_074407_2_0_0"/>
<dbReference type="Gene3D" id="3.90.1030.10">
    <property type="entry name" value="Ribosomal protein L17"/>
    <property type="match status" value="1"/>
</dbReference>
<protein>
    <recommendedName>
        <fullName evidence="4">Large ribosomal subunit protein bL17</fullName>
    </recommendedName>
</protein>
<keyword evidence="3 4" id="KW-0687">Ribonucleoprotein</keyword>
<organism evidence="6 7">
    <name type="scientific">Defluviitoga tunisiensis</name>
    <dbReference type="NCBI Taxonomy" id="1006576"/>
    <lineage>
        <taxon>Bacteria</taxon>
        <taxon>Thermotogati</taxon>
        <taxon>Thermotogota</taxon>
        <taxon>Thermotogae</taxon>
        <taxon>Petrotogales</taxon>
        <taxon>Petrotogaceae</taxon>
        <taxon>Defluviitoga</taxon>
    </lineage>
</organism>
<evidence type="ECO:0000256" key="3">
    <source>
        <dbReference type="ARBA" id="ARBA00023274"/>
    </source>
</evidence>
<dbReference type="InterPro" id="IPR047859">
    <property type="entry name" value="Ribosomal_bL17_CS"/>
</dbReference>
<accession>A0A0C7NNK8</accession>
<dbReference type="InterPro" id="IPR000456">
    <property type="entry name" value="Ribosomal_bL17"/>
</dbReference>
<dbReference type="EMBL" id="LN824141">
    <property type="protein sequence ID" value="CEP77517.1"/>
    <property type="molecule type" value="Genomic_DNA"/>
</dbReference>
<evidence type="ECO:0000256" key="2">
    <source>
        <dbReference type="ARBA" id="ARBA00022980"/>
    </source>
</evidence>
<comment type="similarity">
    <text evidence="1 4 5">Belongs to the bacterial ribosomal protein bL17 family.</text>
</comment>
<keyword evidence="7" id="KW-1185">Reference proteome</keyword>
<dbReference type="NCBIfam" id="TIGR00059">
    <property type="entry name" value="L17"/>
    <property type="match status" value="1"/>
</dbReference>
<sequence length="128" mass="14586">MRHRVKTNKLNRSASHRKAMLNNMARSVFESGSIITTTAKAKEVRPLVENIITKAKKANTTSSPEERVALNREINKHFNDRKLVQKIVHEIAPKYQNRDGGYTRILKIGNRRGDGAELSILQLIPEKE</sequence>
<dbReference type="SUPFAM" id="SSF64263">
    <property type="entry name" value="Prokaryotic ribosomal protein L17"/>
    <property type="match status" value="1"/>
</dbReference>
<dbReference type="STRING" id="1006576.DTL3_0186"/>
<name>A0A0C7NNK8_DEFTU</name>
<dbReference type="Pfam" id="PF01196">
    <property type="entry name" value="Ribosomal_L17"/>
    <property type="match status" value="1"/>
</dbReference>
<dbReference type="PATRIC" id="fig|1006576.9.peg.181"/>
<dbReference type="GO" id="GO:0006412">
    <property type="term" value="P:translation"/>
    <property type="evidence" value="ECO:0007669"/>
    <property type="project" value="UniProtKB-UniRule"/>
</dbReference>
<dbReference type="GO" id="GO:0022625">
    <property type="term" value="C:cytosolic large ribosomal subunit"/>
    <property type="evidence" value="ECO:0007669"/>
    <property type="project" value="TreeGrafter"/>
</dbReference>
<dbReference type="InterPro" id="IPR036373">
    <property type="entry name" value="Ribosomal_bL17_sf"/>
</dbReference>
<proteinExistence type="inferred from homology"/>
<dbReference type="OrthoDB" id="9809073at2"/>
<keyword evidence="2 4" id="KW-0689">Ribosomal protein</keyword>
<evidence type="ECO:0000313" key="6">
    <source>
        <dbReference type="EMBL" id="CEP77517.1"/>
    </source>
</evidence>